<dbReference type="Pfam" id="PF05420">
    <property type="entry name" value="BCSC_C"/>
    <property type="match status" value="1"/>
</dbReference>
<evidence type="ECO:0000256" key="10">
    <source>
        <dbReference type="PROSITE-ProRule" id="PRU00339"/>
    </source>
</evidence>
<feature type="repeat" description="TPR" evidence="10">
    <location>
        <begin position="340"/>
        <end position="373"/>
    </location>
</feature>
<evidence type="ECO:0000256" key="1">
    <source>
        <dbReference type="ARBA" id="ARBA00004339"/>
    </source>
</evidence>
<comment type="subcellular location">
    <subcellularLocation>
        <location evidence="1">Cell outer membrane</location>
        <topology evidence="1">Peripheral membrane protein</topology>
    </subcellularLocation>
</comment>
<evidence type="ECO:0000256" key="9">
    <source>
        <dbReference type="ARBA" id="ARBA00023237"/>
    </source>
</evidence>
<evidence type="ECO:0000313" key="14">
    <source>
        <dbReference type="Proteomes" id="UP001202887"/>
    </source>
</evidence>
<dbReference type="InterPro" id="IPR003921">
    <property type="entry name" value="Cell_synth_C"/>
</dbReference>
<dbReference type="SMART" id="SM00028">
    <property type="entry name" value="TPR"/>
    <property type="match status" value="5"/>
</dbReference>
<gene>
    <name evidence="13" type="ORF">K1W68_01250</name>
</gene>
<keyword evidence="4 11" id="KW-0732">Signal</keyword>
<keyword evidence="8" id="KW-0472">Membrane</keyword>
<reference evidence="13" key="1">
    <citation type="journal article" date="2021" name="Polymers (Basel)">
        <title>Highly Stretchable Bacterial Cellulose Produced by Komagataeibacter hansenii SI1.</title>
        <authorList>
            <person name="Cielecka I."/>
            <person name="Ryngajllo M."/>
            <person name="Maniukiewicz W."/>
            <person name="Bielecki S."/>
        </authorList>
    </citation>
    <scope>NUCLEOTIDE SEQUENCE</scope>
    <source>
        <strain evidence="13">SI1</strain>
    </source>
</reference>
<dbReference type="Proteomes" id="UP001202887">
    <property type="component" value="Unassembled WGS sequence"/>
</dbReference>
<accession>A0AAW5EPH9</accession>
<name>A0AAW5EPH9_NOVHA</name>
<dbReference type="InterPro" id="IPR011990">
    <property type="entry name" value="TPR-like_helical_dom_sf"/>
</dbReference>
<dbReference type="GO" id="GO:0006011">
    <property type="term" value="P:UDP-alpha-D-glucose metabolic process"/>
    <property type="evidence" value="ECO:0007669"/>
    <property type="project" value="InterPro"/>
</dbReference>
<reference evidence="13" key="2">
    <citation type="submission" date="2022-03" db="EMBL/GenBank/DDBJ databases">
        <authorList>
            <person name="Ryngajllo M."/>
            <person name="Jacek P."/>
            <person name="Kubiak K."/>
        </authorList>
    </citation>
    <scope>NUCLEOTIDE SEQUENCE</scope>
    <source>
        <strain evidence="13">SI1</strain>
    </source>
</reference>
<dbReference type="Pfam" id="PF14559">
    <property type="entry name" value="TPR_19"/>
    <property type="match status" value="3"/>
</dbReference>
<dbReference type="PANTHER" id="PTHR12558">
    <property type="entry name" value="CELL DIVISION CYCLE 16,23,27"/>
    <property type="match status" value="1"/>
</dbReference>
<feature type="domain" description="Cellulose synthase operon C C-terminal" evidence="12">
    <location>
        <begin position="946"/>
        <end position="1299"/>
    </location>
</feature>
<feature type="signal peptide" evidence="11">
    <location>
        <begin position="1"/>
        <end position="32"/>
    </location>
</feature>
<organism evidence="13 14">
    <name type="scientific">Novacetimonas hansenii</name>
    <name type="common">Komagataeibacter hansenii</name>
    <dbReference type="NCBI Taxonomy" id="436"/>
    <lineage>
        <taxon>Bacteria</taxon>
        <taxon>Pseudomonadati</taxon>
        <taxon>Pseudomonadota</taxon>
        <taxon>Alphaproteobacteria</taxon>
        <taxon>Acetobacterales</taxon>
        <taxon>Acetobacteraceae</taxon>
        <taxon>Novacetimonas</taxon>
    </lineage>
</organism>
<comment type="pathway">
    <text evidence="2">Glycan metabolism; bacterial cellulose biosynthesis.</text>
</comment>
<dbReference type="PRINTS" id="PR01441">
    <property type="entry name" value="CELLSNTHASEC"/>
</dbReference>
<evidence type="ECO:0000259" key="12">
    <source>
        <dbReference type="Pfam" id="PF05420"/>
    </source>
</evidence>
<dbReference type="SUPFAM" id="SSF48452">
    <property type="entry name" value="TPR-like"/>
    <property type="match status" value="3"/>
</dbReference>
<comment type="caution">
    <text evidence="13">The sequence shown here is derived from an EMBL/GenBank/DDBJ whole genome shotgun (WGS) entry which is preliminary data.</text>
</comment>
<dbReference type="EMBL" id="JAIBCX010000002">
    <property type="protein sequence ID" value="MCJ8352632.1"/>
    <property type="molecule type" value="Genomic_DNA"/>
</dbReference>
<dbReference type="GO" id="GO:0030244">
    <property type="term" value="P:cellulose biosynthetic process"/>
    <property type="evidence" value="ECO:0007669"/>
    <property type="project" value="UniProtKB-KW"/>
</dbReference>
<evidence type="ECO:0000313" key="13">
    <source>
        <dbReference type="EMBL" id="MCJ8352632.1"/>
    </source>
</evidence>
<evidence type="ECO:0000256" key="8">
    <source>
        <dbReference type="ARBA" id="ARBA00023136"/>
    </source>
</evidence>
<dbReference type="Gene3D" id="1.25.40.10">
    <property type="entry name" value="Tetratricopeptide repeat domain"/>
    <property type="match status" value="4"/>
</dbReference>
<feature type="chain" id="PRO_5043947035" evidence="11">
    <location>
        <begin position="33"/>
        <end position="1302"/>
    </location>
</feature>
<evidence type="ECO:0000256" key="6">
    <source>
        <dbReference type="ARBA" id="ARBA00022803"/>
    </source>
</evidence>
<proteinExistence type="inferred from homology"/>
<evidence type="ECO:0000256" key="11">
    <source>
        <dbReference type="SAM" id="SignalP"/>
    </source>
</evidence>
<keyword evidence="6 10" id="KW-0802">TPR repeat</keyword>
<dbReference type="InterPro" id="IPR019734">
    <property type="entry name" value="TPR_rpt"/>
</dbReference>
<sequence length="1302" mass="138751">MTHKRYASSLSAGLLATTCVAGLLLQANGARAQQAAEAQAPASSTTMMQAATVAPAQSGQAAVVQRLVQQARFWMQQHQYENARQSLQSAARLAPDSVDLLEAEGEYQSHIGNRDAALDTQRRLHQAAPGSTYESQLNDLLHEQAISQPDLAHARSLAASGHSDQAVEAYQHLFNGSTPTPSLAVEYYQTLAGVSGQAGTAQDGLIRLVKANPSDFRAQLALAQVLTYQPGTRMEGLQRLQALQKYQSSAPVEAATAEKSYRQTLSWLPVTPETLPLMQKWLDAHPSDSALRTHMAEPAGGPPDKGALARQDGFKALNAGRLSAAQAAFQSALNLNAKDGDALGGLGLVAMRAGHNEEAHRYLEDAIAADPKNAAHWRPALAGMAVGEEYGSVRRLIASGQTQEAEQRLMTLARQPGQSEGATLMLADLQRSTGQTGEAERNYRAILARNGDNPIALMGLARVLMGEGQESEANALLSRLGGRYSDQVQQIEVSGIMAEAARTSDSAQKVSLLRQAMTKAPDDPWLRINLANALQQQGDSAEAANVMRPLLTSPRTPADYQAAILYASGNGNDTLARRLLAGLSPDDYSPAIRTIADEMAIKADLASRLSMVSNPTPLVREALAAPDPTGARGVAVADLFRQRGDMLHAHMALRIASTRNIDLTTEQRLAYATEYMKISNPVAAARLLAPLGDGSGTATGSAMSPDQRQTLMQLRMGISVAQSDLLNQRGDQAAAYDHLAPALQADPEATSPKLALARLYNGRGKYGHALDIDLAVLRHNPQDLDARQAAVQAAANDGKDNLAMQLAQDGVQQSPMDARSWLGMAVADRAVGHGDRTLADLRRAYELRLQQLKISRGDAIGGDETQATAPPTANPFRRDAYGHALSLGAPPGENGYSTAGSVPEISDQMLSSINGQIHTLSEDMAPSVDAGLGFRVRSGTPGMGALTEASVPIVGRIPLQAGTSALTFTATPTFLTSGHLPQTGYDIPRFGTNLFALERNLQNQNNSAEHRINTDTIGREAGVAPDVRFANNWVSADVGASPLGFTLPNVIGGVEFAPRVGPVTFRVSGERRSITNSVLSYGGMTDALTGKKWGGVVTNHFHGQVEATLGNTIVYGGGGYAIQTGHHVQSNTEVEGGLGANTLVYRNRKHEVRVGVNLTYFGYKHNEDFYTYGQGGYFSPQSYFAATVPVRYSGHSGLFDWDVTGSIGYQLFHEHSSAFFPTNPVYQALANGLAGVSTAELSLESARYPGDDVGSLVGGFDGRVGYRVSHSLRLDLSGRFQKAGNWDEGGAMISAHYLIMDQ</sequence>
<evidence type="ECO:0000256" key="7">
    <source>
        <dbReference type="ARBA" id="ARBA00022916"/>
    </source>
</evidence>
<dbReference type="PANTHER" id="PTHR12558:SF13">
    <property type="entry name" value="CELL DIVISION CYCLE PROTEIN 27 HOMOLOG"/>
    <property type="match status" value="1"/>
</dbReference>
<protein>
    <submittedName>
        <fullName evidence="13">Cellulose synthase subunit BcsC-related outer membrane protein</fullName>
    </submittedName>
</protein>
<evidence type="ECO:0000256" key="5">
    <source>
        <dbReference type="ARBA" id="ARBA00022737"/>
    </source>
</evidence>
<dbReference type="PROSITE" id="PS50005">
    <property type="entry name" value="TPR"/>
    <property type="match status" value="1"/>
</dbReference>
<keyword evidence="9" id="KW-0998">Cell outer membrane</keyword>
<evidence type="ECO:0000256" key="2">
    <source>
        <dbReference type="ARBA" id="ARBA00005186"/>
    </source>
</evidence>
<dbReference type="RefSeq" id="WP_062808637.1">
    <property type="nucleotide sequence ID" value="NZ_CP094848.1"/>
</dbReference>
<keyword evidence="7" id="KW-0135">Cellulose biosynthesis</keyword>
<dbReference type="InterPro" id="IPR008410">
    <property type="entry name" value="BCSC_C"/>
</dbReference>
<dbReference type="GO" id="GO:0009279">
    <property type="term" value="C:cell outer membrane"/>
    <property type="evidence" value="ECO:0007669"/>
    <property type="project" value="UniProtKB-SubCell"/>
</dbReference>
<comment type="similarity">
    <text evidence="3">Belongs to the AcsC/BcsC family.</text>
</comment>
<evidence type="ECO:0000256" key="3">
    <source>
        <dbReference type="ARBA" id="ARBA00005886"/>
    </source>
</evidence>
<keyword evidence="5" id="KW-0677">Repeat</keyword>
<evidence type="ECO:0000256" key="4">
    <source>
        <dbReference type="ARBA" id="ARBA00022729"/>
    </source>
</evidence>